<feature type="domain" description="Ionotropic glutamate receptor C-terminal" evidence="26">
    <location>
        <begin position="425"/>
        <end position="790"/>
    </location>
</feature>
<feature type="transmembrane region" description="Helical" evidence="24">
    <location>
        <begin position="621"/>
        <end position="643"/>
    </location>
</feature>
<dbReference type="Pfam" id="PF00060">
    <property type="entry name" value="Lig_chan"/>
    <property type="match status" value="1"/>
</dbReference>
<feature type="disulfide bond" evidence="23">
    <location>
        <begin position="737"/>
        <end position="792"/>
    </location>
</feature>
<evidence type="ECO:0000256" key="3">
    <source>
        <dbReference type="ARBA" id="ARBA00022692"/>
    </source>
</evidence>
<keyword evidence="14 24" id="KW-0628">Postsynaptic cell membrane</keyword>
<evidence type="ECO:0000256" key="1">
    <source>
        <dbReference type="ARBA" id="ARBA00022448"/>
    </source>
</evidence>
<evidence type="ECO:0000256" key="8">
    <source>
        <dbReference type="ARBA" id="ARBA00023018"/>
    </source>
</evidence>
<evidence type="ECO:0000256" key="5">
    <source>
        <dbReference type="ARBA" id="ARBA00022837"/>
    </source>
</evidence>
<evidence type="ECO:0000256" key="2">
    <source>
        <dbReference type="ARBA" id="ARBA00022475"/>
    </source>
</evidence>
<feature type="compositionally biased region" description="Basic and acidic residues" evidence="25">
    <location>
        <begin position="1060"/>
        <end position="1069"/>
    </location>
</feature>
<keyword evidence="6" id="KW-0460">Magnesium</keyword>
<keyword evidence="2 24" id="KW-1003">Cell membrane</keyword>
<keyword evidence="16 24" id="KW-0407">Ion channel</keyword>
<keyword evidence="11 23" id="KW-1015">Disulfide bond</keyword>
<evidence type="ECO:0000256" key="21">
    <source>
        <dbReference type="PIRSR" id="PIRSR601508-1"/>
    </source>
</evidence>
<comment type="function">
    <text evidence="24">Receptor for glutamate that functions as a ligand-gated ion channel in the central nervous system and plays an important role in excitatory synaptic transmission. L-glutamate acts as an excitatory neurotransmitter at many synapses in the central nervous system.</text>
</comment>
<feature type="binding site" evidence="21">
    <location>
        <position position="723"/>
    </location>
    <ligand>
        <name>L-glutamate</name>
        <dbReference type="ChEBI" id="CHEBI:29985"/>
    </ligand>
</feature>
<feature type="binding site" evidence="21">
    <location>
        <position position="505"/>
    </location>
    <ligand>
        <name>L-glutamate</name>
        <dbReference type="ChEBI" id="CHEBI:29985"/>
    </ligand>
</feature>
<keyword evidence="7 24" id="KW-1133">Transmembrane helix</keyword>
<evidence type="ECO:0000256" key="22">
    <source>
        <dbReference type="PIRSR" id="PIRSR601508-2"/>
    </source>
</evidence>
<keyword evidence="29" id="KW-1185">Reference proteome</keyword>
<comment type="catalytic activity">
    <reaction evidence="19">
        <text>Na(+)(in) = Na(+)(out)</text>
        <dbReference type="Rhea" id="RHEA:34963"/>
        <dbReference type="ChEBI" id="CHEBI:29101"/>
    </reaction>
</comment>
<keyword evidence="8 24" id="KW-0770">Synapse</keyword>
<keyword evidence="15 24" id="KW-1071">Ligand-gated ion channel</keyword>
<dbReference type="SMART" id="SM00079">
    <property type="entry name" value="PBPe"/>
    <property type="match status" value="1"/>
</dbReference>
<dbReference type="Gene3D" id="3.40.190.10">
    <property type="entry name" value="Periplasmic binding protein-like II"/>
    <property type="match status" value="3"/>
</dbReference>
<keyword evidence="4" id="KW-0732">Signal</keyword>
<dbReference type="FunFam" id="3.40.50.2300:FF:000020">
    <property type="entry name" value="Glutamate receptor ionotropic, NMDA 2B, putative"/>
    <property type="match status" value="1"/>
</dbReference>
<dbReference type="FunFam" id="3.40.190.10:FF:000038">
    <property type="entry name" value="Putative glutamate receptor ionotropic NMDA 2B"/>
    <property type="match status" value="1"/>
</dbReference>
<dbReference type="CDD" id="cd06378">
    <property type="entry name" value="PBP1_iGluR_NMDA_NR2"/>
    <property type="match status" value="1"/>
</dbReference>
<keyword evidence="10 24" id="KW-0472">Membrane</keyword>
<feature type="region of interest" description="Disordered" evidence="25">
    <location>
        <begin position="1006"/>
        <end position="1043"/>
    </location>
</feature>
<dbReference type="FunFam" id="3.40.190.10:FF:000007">
    <property type="entry name" value="Putative glutamate receptor ionotropic NMDA 2B"/>
    <property type="match status" value="1"/>
</dbReference>
<feature type="binding site" evidence="21">
    <location>
        <position position="510"/>
    </location>
    <ligand>
        <name>L-glutamate</name>
        <dbReference type="ChEBI" id="CHEBI:29985"/>
    </ligand>
</feature>
<reference evidence="28" key="2">
    <citation type="submission" date="2025-09" db="UniProtKB">
        <authorList>
            <consortium name="Ensembl"/>
        </authorList>
    </citation>
    <scope>IDENTIFICATION</scope>
</reference>
<dbReference type="InterPro" id="IPR001828">
    <property type="entry name" value="ANF_lig-bd_rcpt"/>
</dbReference>
<evidence type="ECO:0000256" key="11">
    <source>
        <dbReference type="ARBA" id="ARBA00023157"/>
    </source>
</evidence>
<comment type="similarity">
    <text evidence="24">Belongs to the glutamate-gated ion channel (TC 1.A.10.1) family.</text>
</comment>
<dbReference type="Ensembl" id="ENSSGRT00000027409.1">
    <property type="protein sequence ID" value="ENSSGRP00000025428.1"/>
    <property type="gene ID" value="ENSSGRG00000014770.1"/>
</dbReference>
<evidence type="ECO:0000256" key="24">
    <source>
        <dbReference type="RuleBase" id="RU367118"/>
    </source>
</evidence>
<evidence type="ECO:0000256" key="19">
    <source>
        <dbReference type="ARBA" id="ARBA00036239"/>
    </source>
</evidence>
<feature type="transmembrane region" description="Helical" evidence="24">
    <location>
        <begin position="812"/>
        <end position="835"/>
    </location>
</feature>
<evidence type="ECO:0000256" key="18">
    <source>
        <dbReference type="ARBA" id="ARBA00034430"/>
    </source>
</evidence>
<evidence type="ECO:0000313" key="29">
    <source>
        <dbReference type="Proteomes" id="UP000472262"/>
    </source>
</evidence>
<proteinExistence type="inferred from homology"/>
<evidence type="ECO:0000256" key="20">
    <source>
        <dbReference type="ARBA" id="ARBA00036634"/>
    </source>
</evidence>
<dbReference type="Gene3D" id="3.40.50.2300">
    <property type="match status" value="2"/>
</dbReference>
<feature type="binding site" evidence="21">
    <location>
        <position position="682"/>
    </location>
    <ligand>
        <name>L-glutamate</name>
        <dbReference type="ChEBI" id="CHEBI:29985"/>
    </ligand>
</feature>
<keyword evidence="9 24" id="KW-0406">Ion transport</keyword>
<evidence type="ECO:0000256" key="14">
    <source>
        <dbReference type="ARBA" id="ARBA00023257"/>
    </source>
</evidence>
<evidence type="ECO:0000256" key="16">
    <source>
        <dbReference type="ARBA" id="ARBA00023303"/>
    </source>
</evidence>
<dbReference type="InterPro" id="IPR019594">
    <property type="entry name" value="Glu/Gly-bd"/>
</dbReference>
<dbReference type="SMART" id="SM00918">
    <property type="entry name" value="Lig_chan-Glu_bd"/>
    <property type="match status" value="1"/>
</dbReference>
<evidence type="ECO:0000256" key="7">
    <source>
        <dbReference type="ARBA" id="ARBA00022989"/>
    </source>
</evidence>
<evidence type="ECO:0000256" key="15">
    <source>
        <dbReference type="ARBA" id="ARBA00023286"/>
    </source>
</evidence>
<keyword evidence="12 24" id="KW-0675">Receptor</keyword>
<dbReference type="GO" id="GO:0017146">
    <property type="term" value="C:NMDA selective glutamate receptor complex"/>
    <property type="evidence" value="ECO:0007669"/>
    <property type="project" value="UniProtKB-ARBA"/>
</dbReference>
<feature type="compositionally biased region" description="Basic and acidic residues" evidence="25">
    <location>
        <begin position="1006"/>
        <end position="1016"/>
    </location>
</feature>
<dbReference type="InterPro" id="IPR015683">
    <property type="entry name" value="Ionotropic_Glu_rcpt"/>
</dbReference>
<evidence type="ECO:0000256" key="6">
    <source>
        <dbReference type="ARBA" id="ARBA00022842"/>
    </source>
</evidence>
<evidence type="ECO:0000259" key="27">
    <source>
        <dbReference type="SMART" id="SM00918"/>
    </source>
</evidence>
<comment type="subcellular location">
    <subcellularLocation>
        <location evidence="17 24">Postsynaptic cell membrane</location>
        <topology evidence="17 24">Multi-pass membrane protein</topology>
    </subcellularLocation>
</comment>
<feature type="site" description="Interaction with the cone snail toxin Con-ikot-ikot" evidence="22">
    <location>
        <position position="687"/>
    </location>
</feature>
<dbReference type="CDD" id="cd13718">
    <property type="entry name" value="PBP2_iGluR_NMDA_Nr2"/>
    <property type="match status" value="1"/>
</dbReference>
<evidence type="ECO:0000256" key="12">
    <source>
        <dbReference type="ARBA" id="ARBA00023170"/>
    </source>
</evidence>
<accession>A0A672LI23</accession>
<name>A0A672LI23_SINGR</name>
<evidence type="ECO:0000313" key="28">
    <source>
        <dbReference type="Ensembl" id="ENSSGRP00000025428.1"/>
    </source>
</evidence>
<dbReference type="InterPro" id="IPR028082">
    <property type="entry name" value="Peripla_BP_I"/>
</dbReference>
<keyword evidence="3 24" id="KW-0812">Transmembrane</keyword>
<evidence type="ECO:0000256" key="9">
    <source>
        <dbReference type="ARBA" id="ARBA00023065"/>
    </source>
</evidence>
<feature type="site" description="Crucial to convey clamshell closure to channel opening" evidence="22">
    <location>
        <position position="654"/>
    </location>
</feature>
<dbReference type="GO" id="GO:0004972">
    <property type="term" value="F:NMDA glutamate receptor activity"/>
    <property type="evidence" value="ECO:0007669"/>
    <property type="project" value="UniProtKB-ARBA"/>
</dbReference>
<sequence length="1342" mass="148440">MKNVLMLKMFKYYKKITVYFYLCAAEKPPSLSVAVILGQTPTVSESALRPARGIGAPLDVTVLSVQVNQTDPGSMLTHLCELMSRQRLHGLVYGDGTDQEAVAQMLDFVSSQTSMPILGIHGGSAITMAEKDANSSFFQFGASLQQEALLMLSIMEEYDWHIFSVVTTKFPGFQEFIATVRVTVDHSFIRWDLQSVVTLDGVGEPEDRAHVQLKRIQSPVILLYCSKDEAALVMEEARSLGLTGAGFVWIVPGLTTGNLEQIPEAFPTGMISVAYDEWDYPLETRVQDAVGIISSAAAAMFREEGRIPDGTASCYGQSEKPEVPASALRRYMMGVNLGGRDHSFMDDGYQVNPKLVVIVLNTQREWEKMGRWENHTLKLKFPVWPRYNSFGDMDADENHLSIVTLEERPFVIVDDVDILTGTCMRNSVPCRKHIKDNTTEGSYIKKCCKGFCIDILKKIARNVKFTYDLYLVTNGKHGKKINNVWNGMVGEVVYKKAIMAVGSLTINEERSEAIDFSVPFVETGISVMVSRSNGTVSPSAFLEPFSASVWVMMFVMLLLVTAIAVFLFEFISPLGFNRNLAQGKDPHGPSFTVGKAIWLLWGLVFNNSVPVQNPRGTTSKFIVSVWAFFAVIFLASYTANLAAFMIQEEFVDQVTGLSDRKFQSPYSYSPPFRFGTVPNGSTERNIRKNYPDMHQYMVKYHQTGVQDALVSLKTGKLDAFIYDAAVLNYMAGRDDGCKLVTIGSGYIFATTGYGIALQKGSYWKRLVDLAILGIIGDGEMEELEAQWLTGICHNEKNEVMSSQLDVDNMAGVFYMLAAAMALSLITFVWEHLFYWRLRYCFTGLCSGQPGILFTISRGIWSCIHGVHIEMKKSPELGFSPQANMLHLLKSAKEITTLGVTSPKQSVSSILHPTTGVAGNGGSGGGGETARPPASKPRALWKKSVETLRQNQGPGGNSPPSTPQPTETVPMKSQRYLPEDAPACSDVSDCSGRVDLQKQHKLKETLRKRNRLPRDLSDVELSTLRSQPSQQSNHSAQIYSQSSQGSQIYTIDSIDQEHGLHYPDIFSDHRDKHRPSSSSEQQPILHTGTIAGGPGSTQDPRQTHCRSCLSKVSSYSGLYTVRSPQYRCDACLHSANLYDISEDQFLHPDGRGTGAYLPQSDQEGDGLISHYQNEGVIIRQHSYENLPQKSSSRRVSLQDNTPYANVLSATLIPDKPPKNQSVHLNHTLAGVGVSGLGIGRRSKSMYPARPTENPFLQTLRDDQRLAHGRSSTDIYKQLVPFTLGQADGNMLSVGMPTPDLYYSEHVMPYVAPPPVGTYTAPRAMSAGGARRVYKRMPSIESDV</sequence>
<dbReference type="PRINTS" id="PR00177">
    <property type="entry name" value="NMDARECEPTOR"/>
</dbReference>
<evidence type="ECO:0000256" key="13">
    <source>
        <dbReference type="ARBA" id="ARBA00023180"/>
    </source>
</evidence>
<dbReference type="Proteomes" id="UP000472262">
    <property type="component" value="Unassembled WGS sequence"/>
</dbReference>
<comment type="catalytic activity">
    <reaction evidence="20">
        <text>Ca(2+)(in) = Ca(2+)(out)</text>
        <dbReference type="Rhea" id="RHEA:29671"/>
        <dbReference type="ChEBI" id="CHEBI:29108"/>
    </reaction>
</comment>
<dbReference type="InterPro" id="IPR001320">
    <property type="entry name" value="Iontro_rcpt_C"/>
</dbReference>
<dbReference type="SUPFAM" id="SSF53850">
    <property type="entry name" value="Periplasmic binding protein-like II"/>
    <property type="match status" value="1"/>
</dbReference>
<comment type="catalytic activity">
    <reaction evidence="18">
        <text>K(+)(in) = K(+)(out)</text>
        <dbReference type="Rhea" id="RHEA:29463"/>
        <dbReference type="ChEBI" id="CHEBI:29103"/>
    </reaction>
</comment>
<dbReference type="InterPro" id="IPR018884">
    <property type="entry name" value="NMDAR2_C"/>
</dbReference>
<dbReference type="InterPro" id="IPR001508">
    <property type="entry name" value="Iono_Glu_rcpt_met"/>
</dbReference>
<dbReference type="Pfam" id="PF10613">
    <property type="entry name" value="Lig_chan-Glu_bd"/>
    <property type="match status" value="1"/>
</dbReference>
<evidence type="ECO:0000256" key="17">
    <source>
        <dbReference type="ARBA" id="ARBA00034104"/>
    </source>
</evidence>
<feature type="domain" description="Ionotropic glutamate receptor L-glutamate and glycine-binding" evidence="27">
    <location>
        <begin position="433"/>
        <end position="494"/>
    </location>
</feature>
<organism evidence="28 29">
    <name type="scientific">Sinocyclocheilus grahami</name>
    <name type="common">Dianchi golden-line fish</name>
    <name type="synonym">Barbus grahami</name>
    <dbReference type="NCBI Taxonomy" id="75366"/>
    <lineage>
        <taxon>Eukaryota</taxon>
        <taxon>Metazoa</taxon>
        <taxon>Chordata</taxon>
        <taxon>Craniata</taxon>
        <taxon>Vertebrata</taxon>
        <taxon>Euteleostomi</taxon>
        <taxon>Actinopterygii</taxon>
        <taxon>Neopterygii</taxon>
        <taxon>Teleostei</taxon>
        <taxon>Ostariophysi</taxon>
        <taxon>Cypriniformes</taxon>
        <taxon>Cyprinidae</taxon>
        <taxon>Cyprininae</taxon>
        <taxon>Sinocyclocheilus</taxon>
    </lineage>
</organism>
<evidence type="ECO:0000256" key="10">
    <source>
        <dbReference type="ARBA" id="ARBA00023136"/>
    </source>
</evidence>
<evidence type="ECO:0000256" key="4">
    <source>
        <dbReference type="ARBA" id="ARBA00022729"/>
    </source>
</evidence>
<feature type="transmembrane region" description="Helical" evidence="24">
    <location>
        <begin position="549"/>
        <end position="571"/>
    </location>
</feature>
<keyword evidence="1 24" id="KW-0813">Transport</keyword>
<keyword evidence="13" id="KW-0325">Glycoprotein</keyword>
<keyword evidence="5" id="KW-0106">Calcium</keyword>
<feature type="binding site" evidence="21">
    <location>
        <position position="681"/>
    </location>
    <ligand>
        <name>L-glutamate</name>
        <dbReference type="ChEBI" id="CHEBI:29985"/>
    </ligand>
</feature>
<feature type="region of interest" description="Disordered" evidence="25">
    <location>
        <begin position="905"/>
        <end position="969"/>
    </location>
</feature>
<dbReference type="Pfam" id="PF10565">
    <property type="entry name" value="NMDAR2_C"/>
    <property type="match status" value="3"/>
</dbReference>
<dbReference type="SUPFAM" id="SSF53822">
    <property type="entry name" value="Periplasmic binding protein-like I"/>
    <property type="match status" value="1"/>
</dbReference>
<reference evidence="28" key="1">
    <citation type="submission" date="2025-08" db="UniProtKB">
        <authorList>
            <consortium name="Ensembl"/>
        </authorList>
    </citation>
    <scope>IDENTIFICATION</scope>
</reference>
<feature type="region of interest" description="Disordered" evidence="25">
    <location>
        <begin position="1060"/>
        <end position="1102"/>
    </location>
</feature>
<gene>
    <name evidence="28" type="primary">grin2ab</name>
</gene>
<dbReference type="Pfam" id="PF01094">
    <property type="entry name" value="ANF_receptor"/>
    <property type="match status" value="1"/>
</dbReference>
<evidence type="ECO:0000256" key="25">
    <source>
        <dbReference type="SAM" id="MobiDB-lite"/>
    </source>
</evidence>
<feature type="compositionally biased region" description="Gly residues" evidence="25">
    <location>
        <begin position="917"/>
        <end position="927"/>
    </location>
</feature>
<protein>
    <recommendedName>
        <fullName evidence="24">Glutamate receptor</fullName>
    </recommendedName>
</protein>
<dbReference type="PANTHER" id="PTHR18966">
    <property type="entry name" value="IONOTROPIC GLUTAMATE RECEPTOR"/>
    <property type="match status" value="1"/>
</dbReference>
<evidence type="ECO:0000259" key="26">
    <source>
        <dbReference type="SMART" id="SM00079"/>
    </source>
</evidence>
<dbReference type="GO" id="GO:0045211">
    <property type="term" value="C:postsynaptic membrane"/>
    <property type="evidence" value="ECO:0007669"/>
    <property type="project" value="UniProtKB-SubCell"/>
</dbReference>
<feature type="compositionally biased region" description="Polar residues" evidence="25">
    <location>
        <begin position="1022"/>
        <end position="1035"/>
    </location>
</feature>
<evidence type="ECO:0000256" key="23">
    <source>
        <dbReference type="PIRSR" id="PIRSR601508-3"/>
    </source>
</evidence>